<keyword evidence="1" id="KW-0812">Transmembrane</keyword>
<evidence type="ECO:0000313" key="2">
    <source>
        <dbReference type="EMBL" id="AIF17627.1"/>
    </source>
</evidence>
<dbReference type="AlphaFoldDB" id="A0A075HT59"/>
<dbReference type="EMBL" id="KF901087">
    <property type="protein sequence ID" value="AIF17627.1"/>
    <property type="molecule type" value="Genomic_DNA"/>
</dbReference>
<keyword evidence="1" id="KW-1133">Transmembrane helix</keyword>
<sequence length="127" mass="14298">MTYTLDEKKYSYFLLAVLGSIVILSIPLIYGHFFHSGDLFHIAIHESGFVLAAFLFVMTLVSYKKTRITRMLFSSAAFGVLAFGQAGYMYQKMGDHSIENMSSPGEILDICIVIMTVLFAIGVFYKR</sequence>
<feature type="transmembrane region" description="Helical" evidence="1">
    <location>
        <begin position="12"/>
        <end position="33"/>
    </location>
</feature>
<proteinExistence type="predicted"/>
<feature type="transmembrane region" description="Helical" evidence="1">
    <location>
        <begin position="68"/>
        <end position="87"/>
    </location>
</feature>
<keyword evidence="1" id="KW-0472">Membrane</keyword>
<protein>
    <submittedName>
        <fullName evidence="2">Uncharacterized protein</fullName>
    </submittedName>
</protein>
<evidence type="ECO:0000256" key="1">
    <source>
        <dbReference type="SAM" id="Phobius"/>
    </source>
</evidence>
<reference evidence="2" key="1">
    <citation type="journal article" date="2014" name="Genome Biol. Evol.">
        <title>Pangenome evidence for extensive interdomain horizontal transfer affecting lineage core and shell genes in uncultured planktonic thaumarchaeota and euryarchaeota.</title>
        <authorList>
            <person name="Deschamps P."/>
            <person name="Zivanovic Y."/>
            <person name="Moreira D."/>
            <person name="Rodriguez-Valera F."/>
            <person name="Lopez-Garcia P."/>
        </authorList>
    </citation>
    <scope>NUCLEOTIDE SEQUENCE</scope>
</reference>
<feature type="transmembrane region" description="Helical" evidence="1">
    <location>
        <begin position="107"/>
        <end position="125"/>
    </location>
</feature>
<feature type="transmembrane region" description="Helical" evidence="1">
    <location>
        <begin position="39"/>
        <end position="61"/>
    </location>
</feature>
<organism evidence="2">
    <name type="scientific">uncultured marine thaumarchaeote KM3_78_D03</name>
    <dbReference type="NCBI Taxonomy" id="1456290"/>
    <lineage>
        <taxon>Archaea</taxon>
        <taxon>Nitrososphaerota</taxon>
        <taxon>environmental samples</taxon>
    </lineage>
</organism>
<accession>A0A075HT59</accession>
<name>A0A075HT59_9ARCH</name>